<dbReference type="Proteomes" id="UP000708208">
    <property type="component" value="Unassembled WGS sequence"/>
</dbReference>
<comment type="caution">
    <text evidence="1">The sequence shown here is derived from an EMBL/GenBank/DDBJ whole genome shotgun (WGS) entry which is preliminary data.</text>
</comment>
<name>A0A8J2K8V6_9HEXA</name>
<evidence type="ECO:0000313" key="2">
    <source>
        <dbReference type="Proteomes" id="UP000708208"/>
    </source>
</evidence>
<proteinExistence type="predicted"/>
<dbReference type="EMBL" id="CAJVCH010211395">
    <property type="protein sequence ID" value="CAG7731377.1"/>
    <property type="molecule type" value="Genomic_DNA"/>
</dbReference>
<gene>
    <name evidence="1" type="ORF">AFUS01_LOCUS19972</name>
</gene>
<evidence type="ECO:0000313" key="1">
    <source>
        <dbReference type="EMBL" id="CAG7731377.1"/>
    </source>
</evidence>
<keyword evidence="2" id="KW-1185">Reference proteome</keyword>
<dbReference type="AlphaFoldDB" id="A0A8J2K8V6"/>
<sequence>MLVKLETERISTLNGNNARGSSSAQGLVAMTTGKFNYEDQVSLQIDAKKLLEKVLEIFLDKVLENFLENVLKKSSLLQNFPEESLINDVRLRITSKNHREISRSLAKTWEKMLLRERCYNFRIMFGKGLHQKITIIRNLEGNPRQGSENRKGDCTKII</sequence>
<organism evidence="1 2">
    <name type="scientific">Allacma fusca</name>
    <dbReference type="NCBI Taxonomy" id="39272"/>
    <lineage>
        <taxon>Eukaryota</taxon>
        <taxon>Metazoa</taxon>
        <taxon>Ecdysozoa</taxon>
        <taxon>Arthropoda</taxon>
        <taxon>Hexapoda</taxon>
        <taxon>Collembola</taxon>
        <taxon>Symphypleona</taxon>
        <taxon>Sminthuridae</taxon>
        <taxon>Allacma</taxon>
    </lineage>
</organism>
<accession>A0A8J2K8V6</accession>
<protein>
    <submittedName>
        <fullName evidence="1">Uncharacterized protein</fullName>
    </submittedName>
</protein>
<reference evidence="1" key="1">
    <citation type="submission" date="2021-06" db="EMBL/GenBank/DDBJ databases">
        <authorList>
            <person name="Hodson N. C."/>
            <person name="Mongue J. A."/>
            <person name="Jaron S. K."/>
        </authorList>
    </citation>
    <scope>NUCLEOTIDE SEQUENCE</scope>
</reference>